<evidence type="ECO:0000313" key="2">
    <source>
        <dbReference type="Ensembl" id="ENSTNIP00000004784.1"/>
    </source>
</evidence>
<feature type="region of interest" description="Disordered" evidence="1">
    <location>
        <begin position="1"/>
        <end position="51"/>
    </location>
</feature>
<reference evidence="2" key="3">
    <citation type="submission" date="2025-09" db="UniProtKB">
        <authorList>
            <consortium name="Ensembl"/>
        </authorList>
    </citation>
    <scope>IDENTIFICATION</scope>
</reference>
<organism evidence="2 3">
    <name type="scientific">Tetraodon nigroviridis</name>
    <name type="common">Spotted green pufferfish</name>
    <name type="synonym">Chelonodon nigroviridis</name>
    <dbReference type="NCBI Taxonomy" id="99883"/>
    <lineage>
        <taxon>Eukaryota</taxon>
        <taxon>Metazoa</taxon>
        <taxon>Chordata</taxon>
        <taxon>Craniata</taxon>
        <taxon>Vertebrata</taxon>
        <taxon>Euteleostomi</taxon>
        <taxon>Actinopterygii</taxon>
        <taxon>Neopterygii</taxon>
        <taxon>Teleostei</taxon>
        <taxon>Neoteleostei</taxon>
        <taxon>Acanthomorphata</taxon>
        <taxon>Eupercaria</taxon>
        <taxon>Tetraodontiformes</taxon>
        <taxon>Tetradontoidea</taxon>
        <taxon>Tetraodontidae</taxon>
        <taxon>Tetraodon</taxon>
    </lineage>
</organism>
<reference evidence="3" key="1">
    <citation type="journal article" date="2004" name="Nature">
        <title>Genome duplication in the teleost fish Tetraodon nigroviridis reveals the early vertebrate proto-karyotype.</title>
        <authorList>
            <person name="Jaillon O."/>
            <person name="Aury J.-M."/>
            <person name="Brunet F."/>
            <person name="Petit J.-L."/>
            <person name="Stange-Thomann N."/>
            <person name="Mauceli E."/>
            <person name="Bouneau L."/>
            <person name="Fischer C."/>
            <person name="Ozouf-Costaz C."/>
            <person name="Bernot A."/>
            <person name="Nicaud S."/>
            <person name="Jaffe D."/>
            <person name="Fisher S."/>
            <person name="Lutfalla G."/>
            <person name="Dossat C."/>
            <person name="Segurens B."/>
            <person name="Dasilva C."/>
            <person name="Salanoubat M."/>
            <person name="Levy M."/>
            <person name="Boudet N."/>
            <person name="Castellano S."/>
            <person name="Anthouard V."/>
            <person name="Jubin C."/>
            <person name="Castelli V."/>
            <person name="Katinka M."/>
            <person name="Vacherie B."/>
            <person name="Biemont C."/>
            <person name="Skalli Z."/>
            <person name="Cattolico L."/>
            <person name="Poulain J."/>
            <person name="De Berardinis V."/>
            <person name="Cruaud C."/>
            <person name="Duprat S."/>
            <person name="Brottier P."/>
            <person name="Coutanceau J.-P."/>
            <person name="Gouzy J."/>
            <person name="Parra G."/>
            <person name="Lardier G."/>
            <person name="Chapple C."/>
            <person name="McKernan K.J."/>
            <person name="McEwan P."/>
            <person name="Bosak S."/>
            <person name="Kellis M."/>
            <person name="Volff J.-N."/>
            <person name="Guigo R."/>
            <person name="Zody M.C."/>
            <person name="Mesirov J."/>
            <person name="Lindblad-Toh K."/>
            <person name="Birren B."/>
            <person name="Nusbaum C."/>
            <person name="Kahn D."/>
            <person name="Robinson-Rechavi M."/>
            <person name="Laudet V."/>
            <person name="Schachter V."/>
            <person name="Quetier F."/>
            <person name="Saurin W."/>
            <person name="Scarpelli C."/>
            <person name="Wincker P."/>
            <person name="Lander E.S."/>
            <person name="Weissenbach J."/>
            <person name="Roest Crollius H."/>
        </authorList>
    </citation>
    <scope>NUCLEOTIDE SEQUENCE [LARGE SCALE GENOMIC DNA]</scope>
</reference>
<evidence type="ECO:0000256" key="1">
    <source>
        <dbReference type="SAM" id="MobiDB-lite"/>
    </source>
</evidence>
<dbReference type="Ensembl" id="ENSTNIT00000004929.1">
    <property type="protein sequence ID" value="ENSTNIP00000004784.1"/>
    <property type="gene ID" value="ENSTNIG00000002304.1"/>
</dbReference>
<sequence length="51" mass="5786">LSSRHHISVKEEPLDPDDHDGPLSLVTTANHSPDLDLHRDYEDDQGHDDML</sequence>
<dbReference type="Proteomes" id="UP000007303">
    <property type="component" value="Unassembled WGS sequence"/>
</dbReference>
<name>H3C962_TETNG</name>
<protein>
    <submittedName>
        <fullName evidence="2">Uncharacterized protein</fullName>
    </submittedName>
</protein>
<proteinExistence type="predicted"/>
<accession>H3C962</accession>
<dbReference type="InParanoid" id="H3C962"/>
<dbReference type="HOGENOM" id="CLU_3111783_0_0_1"/>
<evidence type="ECO:0000313" key="3">
    <source>
        <dbReference type="Proteomes" id="UP000007303"/>
    </source>
</evidence>
<reference evidence="2" key="2">
    <citation type="submission" date="2025-08" db="UniProtKB">
        <authorList>
            <consortium name="Ensembl"/>
        </authorList>
    </citation>
    <scope>IDENTIFICATION</scope>
</reference>
<dbReference type="AlphaFoldDB" id="H3C962"/>
<keyword evidence="3" id="KW-1185">Reference proteome</keyword>
<feature type="compositionally biased region" description="Acidic residues" evidence="1">
    <location>
        <begin position="42"/>
        <end position="51"/>
    </location>
</feature>